<name>A0A4R6T2H8_9SPHI</name>
<proteinExistence type="inferred from homology"/>
<evidence type="ECO:0000313" key="4">
    <source>
        <dbReference type="Proteomes" id="UP000295620"/>
    </source>
</evidence>
<evidence type="ECO:0000313" key="3">
    <source>
        <dbReference type="EMBL" id="TDQ11750.1"/>
    </source>
</evidence>
<accession>A0A4R6T2H8</accession>
<dbReference type="EMBL" id="SNYC01000003">
    <property type="protein sequence ID" value="TDQ11750.1"/>
    <property type="molecule type" value="Genomic_DNA"/>
</dbReference>
<dbReference type="Proteomes" id="UP000295620">
    <property type="component" value="Unassembled WGS sequence"/>
</dbReference>
<gene>
    <name evidence="3" type="ORF">ATK78_0878</name>
</gene>
<dbReference type="InterPro" id="IPR013538">
    <property type="entry name" value="ASHA1/2-like_C"/>
</dbReference>
<protein>
    <submittedName>
        <fullName evidence="3">Uncharacterized protein YndB with AHSA1/START domain</fullName>
    </submittedName>
</protein>
<feature type="domain" description="Activator of Hsp90 ATPase homologue 1/2-like C-terminal" evidence="2">
    <location>
        <begin position="45"/>
        <end position="160"/>
    </location>
</feature>
<dbReference type="InterPro" id="IPR023393">
    <property type="entry name" value="START-like_dom_sf"/>
</dbReference>
<dbReference type="CDD" id="cd07814">
    <property type="entry name" value="SRPBCC_CalC_Aha1-like"/>
    <property type="match status" value="2"/>
</dbReference>
<sequence>MTKSFVYLLLNISILVPCNNNNSKNIAMKTSDYTTTLLVDQTPAEVFNAINNVPLWWSEDFKGHAQAVNDEFEVRFGDVHYSKQKLVELVPGKKIVWLVTASHLSFLKNKTEWTGTRIIFDISKVGNKTQIRFTHQGLTPEVECYKDCIQGWGQYLQNSLMPLITTGKGNPNVLDKEIEKKAAMDSKDYNTSFIVSNSAKEVFDAVTNIRGWWSEEIEGDTEHPDAEFKYHYKDVHSCTMKMAELIPNKKVVWLVTDNHFNFTVDKTEWIGTKIIFEITEKDNKTQLHFTHLGLVPEYECFEICRNAWTDYINTSLQNLITTGKGKPNPKS</sequence>
<keyword evidence="4" id="KW-1185">Reference proteome</keyword>
<reference evidence="3 4" key="1">
    <citation type="submission" date="2019-03" db="EMBL/GenBank/DDBJ databases">
        <title>Genomic Encyclopedia of Archaeal and Bacterial Type Strains, Phase II (KMG-II): from individual species to whole genera.</title>
        <authorList>
            <person name="Goeker M."/>
        </authorList>
    </citation>
    <scope>NUCLEOTIDE SEQUENCE [LARGE SCALE GENOMIC DNA]</scope>
    <source>
        <strain evidence="3 4">DSM 19035</strain>
    </source>
</reference>
<feature type="domain" description="Activator of Hsp90 ATPase homologue 1/2-like C-terminal" evidence="2">
    <location>
        <begin position="198"/>
        <end position="319"/>
    </location>
</feature>
<dbReference type="AlphaFoldDB" id="A0A4R6T2H8"/>
<dbReference type="Gene3D" id="3.30.530.20">
    <property type="match status" value="2"/>
</dbReference>
<comment type="caution">
    <text evidence="3">The sequence shown here is derived from an EMBL/GenBank/DDBJ whole genome shotgun (WGS) entry which is preliminary data.</text>
</comment>
<evidence type="ECO:0000256" key="1">
    <source>
        <dbReference type="ARBA" id="ARBA00006817"/>
    </source>
</evidence>
<dbReference type="Pfam" id="PF08327">
    <property type="entry name" value="AHSA1"/>
    <property type="match status" value="2"/>
</dbReference>
<comment type="similarity">
    <text evidence="1">Belongs to the AHA1 family.</text>
</comment>
<organism evidence="3 4">
    <name type="scientific">Pedobacter metabolipauper</name>
    <dbReference type="NCBI Taxonomy" id="425513"/>
    <lineage>
        <taxon>Bacteria</taxon>
        <taxon>Pseudomonadati</taxon>
        <taxon>Bacteroidota</taxon>
        <taxon>Sphingobacteriia</taxon>
        <taxon>Sphingobacteriales</taxon>
        <taxon>Sphingobacteriaceae</taxon>
        <taxon>Pedobacter</taxon>
    </lineage>
</organism>
<dbReference type="SUPFAM" id="SSF55961">
    <property type="entry name" value="Bet v1-like"/>
    <property type="match status" value="2"/>
</dbReference>
<evidence type="ECO:0000259" key="2">
    <source>
        <dbReference type="Pfam" id="PF08327"/>
    </source>
</evidence>